<evidence type="ECO:0008006" key="4">
    <source>
        <dbReference type="Google" id="ProtNLM"/>
    </source>
</evidence>
<evidence type="ECO:0000313" key="2">
    <source>
        <dbReference type="EMBL" id="TBU85563.1"/>
    </source>
</evidence>
<dbReference type="RefSeq" id="WP_131199285.1">
    <property type="nucleotide sequence ID" value="NZ_QJUL01000059.1"/>
</dbReference>
<evidence type="ECO:0000313" key="3">
    <source>
        <dbReference type="Proteomes" id="UP000293172"/>
    </source>
</evidence>
<protein>
    <recommendedName>
        <fullName evidence="4">DUF4426 domain-containing protein</fullName>
    </recommendedName>
</protein>
<proteinExistence type="predicted"/>
<keyword evidence="1" id="KW-0732">Signal</keyword>
<name>A0A4Q9QTA0_9GAMM</name>
<reference evidence="2 3" key="1">
    <citation type="submission" date="2018-06" db="EMBL/GenBank/DDBJ databases">
        <title>Three novel Pseudomonas species isolated from symptomatic oak.</title>
        <authorList>
            <person name="Bueno-Gonzalez V."/>
            <person name="Brady C."/>
        </authorList>
    </citation>
    <scope>NUCLEOTIDE SEQUENCE [LARGE SCALE GENOMIC DNA]</scope>
    <source>
        <strain evidence="2 3">P6B</strain>
    </source>
</reference>
<dbReference type="PROSITE" id="PS51257">
    <property type="entry name" value="PROKAR_LIPOPROTEIN"/>
    <property type="match status" value="1"/>
</dbReference>
<organism evidence="2 3">
    <name type="scientific">Phytopseudomonas dryadis</name>
    <dbReference type="NCBI Taxonomy" id="2487520"/>
    <lineage>
        <taxon>Bacteria</taxon>
        <taxon>Pseudomonadati</taxon>
        <taxon>Pseudomonadota</taxon>
        <taxon>Gammaproteobacteria</taxon>
        <taxon>Pseudomonadales</taxon>
        <taxon>Pseudomonadaceae</taxon>
        <taxon>Phytopseudomonas</taxon>
    </lineage>
</organism>
<dbReference type="EMBL" id="QJUL01000059">
    <property type="protein sequence ID" value="TBU85563.1"/>
    <property type="molecule type" value="Genomic_DNA"/>
</dbReference>
<dbReference type="AlphaFoldDB" id="A0A4Q9QTA0"/>
<comment type="caution">
    <text evidence="2">The sequence shown here is derived from an EMBL/GenBank/DDBJ whole genome shotgun (WGS) entry which is preliminary data.</text>
</comment>
<dbReference type="Proteomes" id="UP000293172">
    <property type="component" value="Unassembled WGS sequence"/>
</dbReference>
<sequence>MKGWMVAVLVGVMLLAGCEQAKEAKKPIVWRAPPLVSAGVTLVQQQLAPERVGEAPLNGRVVEGKIVQNGKDSFQRYTVHSQSSMMLIEADMFGVLVKKGYGRQIKKEGAGVFEVDYVKSDEVTISAQYSDFSSNPADDKAQSKAVFSWKISG</sequence>
<feature type="signal peptide" evidence="1">
    <location>
        <begin position="1"/>
        <end position="21"/>
    </location>
</feature>
<accession>A0A4Q9QTA0</accession>
<gene>
    <name evidence="2" type="ORF">DNK44_24225</name>
</gene>
<feature type="chain" id="PRO_5020322363" description="DUF4426 domain-containing protein" evidence="1">
    <location>
        <begin position="22"/>
        <end position="153"/>
    </location>
</feature>
<evidence type="ECO:0000256" key="1">
    <source>
        <dbReference type="SAM" id="SignalP"/>
    </source>
</evidence>